<organism evidence="16 17">
    <name type="scientific">Trifolium subterraneum</name>
    <name type="common">Subterranean clover</name>
    <dbReference type="NCBI Taxonomy" id="3900"/>
    <lineage>
        <taxon>Eukaryota</taxon>
        <taxon>Viridiplantae</taxon>
        <taxon>Streptophyta</taxon>
        <taxon>Embryophyta</taxon>
        <taxon>Tracheophyta</taxon>
        <taxon>Spermatophyta</taxon>
        <taxon>Magnoliopsida</taxon>
        <taxon>eudicotyledons</taxon>
        <taxon>Gunneridae</taxon>
        <taxon>Pentapetalae</taxon>
        <taxon>rosids</taxon>
        <taxon>fabids</taxon>
        <taxon>Fabales</taxon>
        <taxon>Fabaceae</taxon>
        <taxon>Papilionoideae</taxon>
        <taxon>50 kb inversion clade</taxon>
        <taxon>NPAAA clade</taxon>
        <taxon>Hologalegina</taxon>
        <taxon>IRL clade</taxon>
        <taxon>Trifolieae</taxon>
        <taxon>Trifolium</taxon>
    </lineage>
</organism>
<keyword evidence="4 14" id="KW-0732">Signal</keyword>
<keyword evidence="9" id="KW-0675">Receptor</keyword>
<evidence type="ECO:0000256" key="11">
    <source>
        <dbReference type="ARBA" id="ARBA00047951"/>
    </source>
</evidence>
<dbReference type="CDD" id="cd23509">
    <property type="entry name" value="Gnk2-like"/>
    <property type="match status" value="2"/>
</dbReference>
<dbReference type="InterPro" id="IPR011009">
    <property type="entry name" value="Kinase-like_dom_sf"/>
</dbReference>
<evidence type="ECO:0000256" key="6">
    <source>
        <dbReference type="ARBA" id="ARBA00022741"/>
    </source>
</evidence>
<keyword evidence="13" id="KW-0472">Membrane</keyword>
<keyword evidence="6" id="KW-0547">Nucleotide-binding</keyword>
<protein>
    <recommendedName>
        <fullName evidence="15">Gnk2-homologous domain-containing protein</fullName>
    </recommendedName>
</protein>
<keyword evidence="3" id="KW-0808">Transferase</keyword>
<keyword evidence="1" id="KW-0723">Serine/threonine-protein kinase</keyword>
<dbReference type="SUPFAM" id="SSF56112">
    <property type="entry name" value="Protein kinase-like (PK-like)"/>
    <property type="match status" value="1"/>
</dbReference>
<dbReference type="Pfam" id="PF01657">
    <property type="entry name" value="Stress-antifung"/>
    <property type="match status" value="2"/>
</dbReference>
<evidence type="ECO:0000256" key="8">
    <source>
        <dbReference type="ARBA" id="ARBA00022840"/>
    </source>
</evidence>
<comment type="catalytic activity">
    <reaction evidence="11">
        <text>L-threonyl-[protein] + ATP = O-phospho-L-threonyl-[protein] + ADP + H(+)</text>
        <dbReference type="Rhea" id="RHEA:46608"/>
        <dbReference type="Rhea" id="RHEA-COMP:11060"/>
        <dbReference type="Rhea" id="RHEA-COMP:11605"/>
        <dbReference type="ChEBI" id="CHEBI:15378"/>
        <dbReference type="ChEBI" id="CHEBI:30013"/>
        <dbReference type="ChEBI" id="CHEBI:30616"/>
        <dbReference type="ChEBI" id="CHEBI:61977"/>
        <dbReference type="ChEBI" id="CHEBI:456216"/>
    </reaction>
</comment>
<feature type="signal peptide" evidence="14">
    <location>
        <begin position="1"/>
        <end position="30"/>
    </location>
</feature>
<keyword evidence="5" id="KW-0677">Repeat</keyword>
<dbReference type="PROSITE" id="PS51257">
    <property type="entry name" value="PROKAR_LIPOPROTEIN"/>
    <property type="match status" value="1"/>
</dbReference>
<evidence type="ECO:0000256" key="4">
    <source>
        <dbReference type="ARBA" id="ARBA00022729"/>
    </source>
</evidence>
<evidence type="ECO:0000256" key="10">
    <source>
        <dbReference type="ARBA" id="ARBA00047558"/>
    </source>
</evidence>
<dbReference type="EMBL" id="DF973386">
    <property type="protein sequence ID" value="GAU29021.1"/>
    <property type="molecule type" value="Genomic_DNA"/>
</dbReference>
<dbReference type="FunFam" id="3.30.430.20:FF:000005">
    <property type="entry name" value="Cysteine-rich receptor-like protein kinase 2"/>
    <property type="match status" value="1"/>
</dbReference>
<keyword evidence="8" id="KW-0067">ATP-binding</keyword>
<dbReference type="Proteomes" id="UP000242715">
    <property type="component" value="Unassembled WGS sequence"/>
</dbReference>
<feature type="domain" description="Gnk2-homologous" evidence="15">
    <location>
        <begin position="34"/>
        <end position="136"/>
    </location>
</feature>
<evidence type="ECO:0000256" key="1">
    <source>
        <dbReference type="ARBA" id="ARBA00022527"/>
    </source>
</evidence>
<evidence type="ECO:0000256" key="2">
    <source>
        <dbReference type="ARBA" id="ARBA00022553"/>
    </source>
</evidence>
<dbReference type="Gene3D" id="1.10.510.10">
    <property type="entry name" value="Transferase(Phosphotransferase) domain 1"/>
    <property type="match status" value="1"/>
</dbReference>
<evidence type="ECO:0000256" key="12">
    <source>
        <dbReference type="SAM" id="MobiDB-lite"/>
    </source>
</evidence>
<dbReference type="PROSITE" id="PS51473">
    <property type="entry name" value="GNK2"/>
    <property type="match status" value="2"/>
</dbReference>
<dbReference type="OrthoDB" id="1908121at2759"/>
<dbReference type="GO" id="GO:0005524">
    <property type="term" value="F:ATP binding"/>
    <property type="evidence" value="ECO:0007669"/>
    <property type="project" value="UniProtKB-KW"/>
</dbReference>
<sequence length="398" mass="43680">MSSKKNTPSHVILLAHILIIMSCLLSNSYSDPRISQAGLYCGKQKAPPNSNYIPSFIQEMENLSQIVSNHNWGTHFVNISGSVPIYGLAQCFKDLSHTDCLLCYAASRTKLPRCLPSISARIYLDGCFLRYDNYSFYFEETDPLRDSVTCTSSSERLEVQREKSIVKVIDVVAGDAVDGGGGFAKKEVEGVYALAQCWNTLGIQGCRDCLKNAVKKVRGCLPNKEGRALNAGCYLRYSTHNFFNEGVKDGGNESLSKGAVIAAVLATSAIILLALSATFAVWKLYRSNTLVESVDSSLGDDFPEAEASRVFRIGLLCTQASASLRPSMDQVVQMLRNSDLDVPTPNQPPFLNTAMVDSDSSIRSYSTNRFRCSHSYSESTCSRNSDEPLKSEEPTVQT</sequence>
<evidence type="ECO:0000256" key="7">
    <source>
        <dbReference type="ARBA" id="ARBA00022777"/>
    </source>
</evidence>
<evidence type="ECO:0000256" key="5">
    <source>
        <dbReference type="ARBA" id="ARBA00022737"/>
    </source>
</evidence>
<feature type="compositionally biased region" description="Basic and acidic residues" evidence="12">
    <location>
        <begin position="384"/>
        <end position="398"/>
    </location>
</feature>
<feature type="transmembrane region" description="Helical" evidence="13">
    <location>
        <begin position="259"/>
        <end position="282"/>
    </location>
</feature>
<evidence type="ECO:0000256" key="9">
    <source>
        <dbReference type="ARBA" id="ARBA00023170"/>
    </source>
</evidence>
<evidence type="ECO:0000256" key="14">
    <source>
        <dbReference type="SAM" id="SignalP"/>
    </source>
</evidence>
<dbReference type="InterPro" id="IPR038408">
    <property type="entry name" value="GNK2_sf"/>
</dbReference>
<dbReference type="InterPro" id="IPR002902">
    <property type="entry name" value="GNK2"/>
</dbReference>
<dbReference type="FunFam" id="3.30.430.20:FF:000015">
    <property type="entry name" value="Cysteine-rich receptor-like protein kinase 3"/>
    <property type="match status" value="1"/>
</dbReference>
<evidence type="ECO:0000259" key="15">
    <source>
        <dbReference type="PROSITE" id="PS51473"/>
    </source>
</evidence>
<dbReference type="GO" id="GO:0004674">
    <property type="term" value="F:protein serine/threonine kinase activity"/>
    <property type="evidence" value="ECO:0007669"/>
    <property type="project" value="UniProtKB-KW"/>
</dbReference>
<keyword evidence="2" id="KW-0597">Phosphoprotein</keyword>
<reference evidence="17" key="1">
    <citation type="journal article" date="2017" name="Front. Plant Sci.">
        <title>Climate Clever Clovers: New Paradigm to Reduce the Environmental Footprint of Ruminants by Breeding Low Methanogenic Forages Utilizing Haplotype Variation.</title>
        <authorList>
            <person name="Kaur P."/>
            <person name="Appels R."/>
            <person name="Bayer P.E."/>
            <person name="Keeble-Gagnere G."/>
            <person name="Wang J."/>
            <person name="Hirakawa H."/>
            <person name="Shirasawa K."/>
            <person name="Vercoe P."/>
            <person name="Stefanova K."/>
            <person name="Durmic Z."/>
            <person name="Nichols P."/>
            <person name="Revell C."/>
            <person name="Isobe S.N."/>
            <person name="Edwards D."/>
            <person name="Erskine W."/>
        </authorList>
    </citation>
    <scope>NUCLEOTIDE SEQUENCE [LARGE SCALE GENOMIC DNA]</scope>
    <source>
        <strain evidence="17">cv. Daliak</strain>
    </source>
</reference>
<feature type="domain" description="Gnk2-homologous" evidence="15">
    <location>
        <begin position="143"/>
        <end position="242"/>
    </location>
</feature>
<evidence type="ECO:0000313" key="17">
    <source>
        <dbReference type="Proteomes" id="UP000242715"/>
    </source>
</evidence>
<name>A0A2Z6MB10_TRISU</name>
<evidence type="ECO:0000256" key="13">
    <source>
        <dbReference type="SAM" id="Phobius"/>
    </source>
</evidence>
<evidence type="ECO:0000256" key="3">
    <source>
        <dbReference type="ARBA" id="ARBA00022679"/>
    </source>
</evidence>
<dbReference type="AlphaFoldDB" id="A0A2Z6MB10"/>
<gene>
    <name evidence="16" type="ORF">TSUD_165400</name>
</gene>
<feature type="region of interest" description="Disordered" evidence="12">
    <location>
        <begin position="376"/>
        <end position="398"/>
    </location>
</feature>
<keyword evidence="7" id="KW-0418">Kinase</keyword>
<proteinExistence type="predicted"/>
<dbReference type="Gene3D" id="3.30.430.20">
    <property type="entry name" value="Gnk2 domain, C-X8-C-X2-C motif"/>
    <property type="match status" value="2"/>
</dbReference>
<dbReference type="PANTHER" id="PTHR47973">
    <property type="entry name" value="CYSTEINE-RICH RECEPTOR-LIKE PROTEIN KINASE 3"/>
    <property type="match status" value="1"/>
</dbReference>
<dbReference type="InterPro" id="IPR052059">
    <property type="entry name" value="CR_Ser/Thr_kinase"/>
</dbReference>
<keyword evidence="17" id="KW-1185">Reference proteome</keyword>
<keyword evidence="13" id="KW-0812">Transmembrane</keyword>
<accession>A0A2Z6MB10</accession>
<feature type="chain" id="PRO_5016380430" description="Gnk2-homologous domain-containing protein" evidence="14">
    <location>
        <begin position="31"/>
        <end position="398"/>
    </location>
</feature>
<keyword evidence="13" id="KW-1133">Transmembrane helix</keyword>
<comment type="catalytic activity">
    <reaction evidence="10">
        <text>L-seryl-[protein] + ATP = O-phospho-L-seryl-[protein] + ADP + H(+)</text>
        <dbReference type="Rhea" id="RHEA:17989"/>
        <dbReference type="Rhea" id="RHEA-COMP:9863"/>
        <dbReference type="Rhea" id="RHEA-COMP:11604"/>
        <dbReference type="ChEBI" id="CHEBI:15378"/>
        <dbReference type="ChEBI" id="CHEBI:29999"/>
        <dbReference type="ChEBI" id="CHEBI:30616"/>
        <dbReference type="ChEBI" id="CHEBI:83421"/>
        <dbReference type="ChEBI" id="CHEBI:456216"/>
    </reaction>
</comment>
<evidence type="ECO:0000313" key="16">
    <source>
        <dbReference type="EMBL" id="GAU29021.1"/>
    </source>
</evidence>